<dbReference type="Proteomes" id="UP001060085">
    <property type="component" value="Linkage Group LG08"/>
</dbReference>
<organism evidence="1 2">
    <name type="scientific">Catharanthus roseus</name>
    <name type="common">Madagascar periwinkle</name>
    <name type="synonym">Vinca rosea</name>
    <dbReference type="NCBI Taxonomy" id="4058"/>
    <lineage>
        <taxon>Eukaryota</taxon>
        <taxon>Viridiplantae</taxon>
        <taxon>Streptophyta</taxon>
        <taxon>Embryophyta</taxon>
        <taxon>Tracheophyta</taxon>
        <taxon>Spermatophyta</taxon>
        <taxon>Magnoliopsida</taxon>
        <taxon>eudicotyledons</taxon>
        <taxon>Gunneridae</taxon>
        <taxon>Pentapetalae</taxon>
        <taxon>asterids</taxon>
        <taxon>lamiids</taxon>
        <taxon>Gentianales</taxon>
        <taxon>Apocynaceae</taxon>
        <taxon>Rauvolfioideae</taxon>
        <taxon>Vinceae</taxon>
        <taxon>Catharanthinae</taxon>
        <taxon>Catharanthus</taxon>
    </lineage>
</organism>
<name>A0ACB9ZSR3_CATRO</name>
<sequence>MKNKCFKRIKDEKLRKQDSCFCLFSTNSSITAAISHHFCLIRFCLSVLLVFEEESVVHFSDTLKNLAGLQIKSAKQQKSIVASKSGMAFYGTKESKPTLGANLISLTLFRVACGAETAKEALDYSG</sequence>
<keyword evidence="2" id="KW-1185">Reference proteome</keyword>
<reference evidence="2" key="1">
    <citation type="journal article" date="2023" name="Nat. Plants">
        <title>Single-cell RNA sequencing provides a high-resolution roadmap for understanding the multicellular compartmentation of specialized metabolism.</title>
        <authorList>
            <person name="Sun S."/>
            <person name="Shen X."/>
            <person name="Li Y."/>
            <person name="Li Y."/>
            <person name="Wang S."/>
            <person name="Li R."/>
            <person name="Zhang H."/>
            <person name="Shen G."/>
            <person name="Guo B."/>
            <person name="Wei J."/>
            <person name="Xu J."/>
            <person name="St-Pierre B."/>
            <person name="Chen S."/>
            <person name="Sun C."/>
        </authorList>
    </citation>
    <scope>NUCLEOTIDE SEQUENCE [LARGE SCALE GENOMIC DNA]</scope>
</reference>
<evidence type="ECO:0000313" key="2">
    <source>
        <dbReference type="Proteomes" id="UP001060085"/>
    </source>
</evidence>
<comment type="caution">
    <text evidence="1">The sequence shown here is derived from an EMBL/GenBank/DDBJ whole genome shotgun (WGS) entry which is preliminary data.</text>
</comment>
<protein>
    <submittedName>
        <fullName evidence="1">Uncharacterized protein</fullName>
    </submittedName>
</protein>
<evidence type="ECO:0000313" key="1">
    <source>
        <dbReference type="EMBL" id="KAI5649841.1"/>
    </source>
</evidence>
<proteinExistence type="predicted"/>
<dbReference type="EMBL" id="CM044708">
    <property type="protein sequence ID" value="KAI5649841.1"/>
    <property type="molecule type" value="Genomic_DNA"/>
</dbReference>
<gene>
    <name evidence="1" type="ORF">M9H77_35846</name>
</gene>
<accession>A0ACB9ZSR3</accession>